<dbReference type="Pfam" id="PF01266">
    <property type="entry name" value="DAO"/>
    <property type="match status" value="1"/>
</dbReference>
<dbReference type="SUPFAM" id="SSF51905">
    <property type="entry name" value="FAD/NAD(P)-binding domain"/>
    <property type="match status" value="1"/>
</dbReference>
<keyword evidence="4" id="KW-1185">Reference proteome</keyword>
<accession>A0A367FI64</accession>
<dbReference type="GO" id="GO:0005737">
    <property type="term" value="C:cytoplasm"/>
    <property type="evidence" value="ECO:0007669"/>
    <property type="project" value="TreeGrafter"/>
</dbReference>
<evidence type="ECO:0000313" key="4">
    <source>
        <dbReference type="Proteomes" id="UP000252914"/>
    </source>
</evidence>
<dbReference type="InterPro" id="IPR006076">
    <property type="entry name" value="FAD-dep_OxRdtase"/>
</dbReference>
<comment type="caution">
    <text evidence="3">The sequence shown here is derived from an EMBL/GenBank/DDBJ whole genome shotgun (WGS) entry which is preliminary data.</text>
</comment>
<evidence type="ECO:0000259" key="2">
    <source>
        <dbReference type="Pfam" id="PF01266"/>
    </source>
</evidence>
<dbReference type="PANTHER" id="PTHR13847">
    <property type="entry name" value="SARCOSINE DEHYDROGENASE-RELATED"/>
    <property type="match status" value="1"/>
</dbReference>
<evidence type="ECO:0000313" key="3">
    <source>
        <dbReference type="EMBL" id="RCG29325.1"/>
    </source>
</evidence>
<dbReference type="InterPro" id="IPR036188">
    <property type="entry name" value="FAD/NAD-bd_sf"/>
</dbReference>
<dbReference type="Gene3D" id="3.50.50.60">
    <property type="entry name" value="FAD/NAD(P)-binding domain"/>
    <property type="match status" value="1"/>
</dbReference>
<gene>
    <name evidence="3" type="ORF">DTL70_00680</name>
</gene>
<name>A0A367FI64_9ACTN</name>
<feature type="compositionally biased region" description="Polar residues" evidence="1">
    <location>
        <begin position="56"/>
        <end position="65"/>
    </location>
</feature>
<dbReference type="Proteomes" id="UP000252914">
    <property type="component" value="Unassembled WGS sequence"/>
</dbReference>
<dbReference type="Gene3D" id="3.30.9.10">
    <property type="entry name" value="D-Amino Acid Oxidase, subunit A, domain 2"/>
    <property type="match status" value="1"/>
</dbReference>
<feature type="compositionally biased region" description="Low complexity" evidence="1">
    <location>
        <begin position="1"/>
        <end position="47"/>
    </location>
</feature>
<feature type="domain" description="FAD dependent oxidoreductase" evidence="2">
    <location>
        <begin position="69"/>
        <end position="441"/>
    </location>
</feature>
<sequence>MRNSDRPGSSARSEAAAAVDAAAAANAGEAADAAEAPRAAEAPQASRTAAGGGDDASTTPPALPTGNQDLVIIGGGLTGLWAAYYASLEHPDWAITVLEAEEVGYGASGRNGGWLSTLIPGNRAVYAKSVTAARGSGLEAVRAFQQAMFTAIDETLAVLDAEGIDAHQAQGGNLKVAQTPAGMERIRATYQGDLTYGYSTDDVRLLSAAETRARVNVDNAVGGIFYERTTAVDPALLTRGLAAVVAARGVRICENARVSRIGAGCAVTNRGAVRGTTILSCLEAYSGTIGGDAPGLGARQVIPVNSSIIVTEQLPEETWARIGWEGRECLSDSAHTFVYAQRTADGRIAIGGRGSPYAFNSGTPGSGAVDERTVAQLRHKLGALFPGFDMPIAHAWRGVIGVTRDWCAGIYFDPHQRIGVARGYAGHGVTATQLAARTLLDRAEGRTTSRTELPWNDHDSGLWEPEPVRWLGVHAMYRLFEAADGWEHSRRAERTSLIARFGSRLAGLHE</sequence>
<dbReference type="EMBL" id="QOIN01000019">
    <property type="protein sequence ID" value="RCG29325.1"/>
    <property type="molecule type" value="Genomic_DNA"/>
</dbReference>
<dbReference type="PANTHER" id="PTHR13847:SF285">
    <property type="entry name" value="FAD DEPENDENT OXIDOREDUCTASE DOMAIN-CONTAINING PROTEIN"/>
    <property type="match status" value="1"/>
</dbReference>
<proteinExistence type="predicted"/>
<dbReference type="AlphaFoldDB" id="A0A367FI64"/>
<evidence type="ECO:0000256" key="1">
    <source>
        <dbReference type="SAM" id="MobiDB-lite"/>
    </source>
</evidence>
<reference evidence="3 4" key="1">
    <citation type="submission" date="2018-06" db="EMBL/GenBank/DDBJ databases">
        <title>Streptomyces reniochalinae sp. nov. and Streptomyces diacarnus sp. nov. from marine sponges.</title>
        <authorList>
            <person name="Li L."/>
        </authorList>
    </citation>
    <scope>NUCLEOTIDE SEQUENCE [LARGE SCALE GENOMIC DNA]</scope>
    <source>
        <strain evidence="3 4">LHW51701</strain>
    </source>
</reference>
<protein>
    <submittedName>
        <fullName evidence="3">FAD-binding oxidoreductase</fullName>
    </submittedName>
</protein>
<organism evidence="3 4">
    <name type="scientific">Streptomyces diacarni</name>
    <dbReference type="NCBI Taxonomy" id="2800381"/>
    <lineage>
        <taxon>Bacteria</taxon>
        <taxon>Bacillati</taxon>
        <taxon>Actinomycetota</taxon>
        <taxon>Actinomycetes</taxon>
        <taxon>Kitasatosporales</taxon>
        <taxon>Streptomycetaceae</taxon>
        <taxon>Streptomyces</taxon>
    </lineage>
</organism>
<feature type="region of interest" description="Disordered" evidence="1">
    <location>
        <begin position="1"/>
        <end position="65"/>
    </location>
</feature>